<dbReference type="AlphaFoldDB" id="A0A517SQR0"/>
<proteinExistence type="predicted"/>
<dbReference type="EMBL" id="CP036272">
    <property type="protein sequence ID" value="QDT58449.1"/>
    <property type="molecule type" value="Genomic_DNA"/>
</dbReference>
<keyword evidence="2" id="KW-1185">Reference proteome</keyword>
<dbReference type="Proteomes" id="UP000315003">
    <property type="component" value="Chromosome"/>
</dbReference>
<evidence type="ECO:0000313" key="2">
    <source>
        <dbReference type="Proteomes" id="UP000315003"/>
    </source>
</evidence>
<sequence>MPLAAILGSFVAKTEDESDSRMSAFLDVGGDLNATYATVTLQFPEFQRTTIRLSTFFGNRQTELLWTPPPAHALHETVSIENNHGEQDGLLLR</sequence>
<dbReference type="RefSeq" id="WP_419188088.1">
    <property type="nucleotide sequence ID" value="NZ_CP036272.1"/>
</dbReference>
<organism evidence="1 2">
    <name type="scientific">Stieleria bergensis</name>
    <dbReference type="NCBI Taxonomy" id="2528025"/>
    <lineage>
        <taxon>Bacteria</taxon>
        <taxon>Pseudomonadati</taxon>
        <taxon>Planctomycetota</taxon>
        <taxon>Planctomycetia</taxon>
        <taxon>Pirellulales</taxon>
        <taxon>Pirellulaceae</taxon>
        <taxon>Stieleria</taxon>
    </lineage>
</organism>
<gene>
    <name evidence="1" type="ORF">SV7mr_09420</name>
</gene>
<accession>A0A517SQR0</accession>
<evidence type="ECO:0000313" key="1">
    <source>
        <dbReference type="EMBL" id="QDT58449.1"/>
    </source>
</evidence>
<reference evidence="1 2" key="1">
    <citation type="submission" date="2019-02" db="EMBL/GenBank/DDBJ databases">
        <title>Deep-cultivation of Planctomycetes and their phenomic and genomic characterization uncovers novel biology.</title>
        <authorList>
            <person name="Wiegand S."/>
            <person name="Jogler M."/>
            <person name="Boedeker C."/>
            <person name="Pinto D."/>
            <person name="Vollmers J."/>
            <person name="Rivas-Marin E."/>
            <person name="Kohn T."/>
            <person name="Peeters S.H."/>
            <person name="Heuer A."/>
            <person name="Rast P."/>
            <person name="Oberbeckmann S."/>
            <person name="Bunk B."/>
            <person name="Jeske O."/>
            <person name="Meyerdierks A."/>
            <person name="Storesund J.E."/>
            <person name="Kallscheuer N."/>
            <person name="Luecker S."/>
            <person name="Lage O.M."/>
            <person name="Pohl T."/>
            <person name="Merkel B.J."/>
            <person name="Hornburger P."/>
            <person name="Mueller R.-W."/>
            <person name="Bruemmer F."/>
            <person name="Labrenz M."/>
            <person name="Spormann A.M."/>
            <person name="Op den Camp H."/>
            <person name="Overmann J."/>
            <person name="Amann R."/>
            <person name="Jetten M.S.M."/>
            <person name="Mascher T."/>
            <person name="Medema M.H."/>
            <person name="Devos D.P."/>
            <person name="Kaster A.-K."/>
            <person name="Ovreas L."/>
            <person name="Rohde M."/>
            <person name="Galperin M.Y."/>
            <person name="Jogler C."/>
        </authorList>
    </citation>
    <scope>NUCLEOTIDE SEQUENCE [LARGE SCALE GENOMIC DNA]</scope>
    <source>
        <strain evidence="1 2">SV_7m_r</strain>
    </source>
</reference>
<protein>
    <submittedName>
        <fullName evidence="1">Uncharacterized protein</fullName>
    </submittedName>
</protein>
<name>A0A517SQR0_9BACT</name>